<dbReference type="InterPro" id="IPR026286">
    <property type="entry name" value="MaiA/AMDase"/>
</dbReference>
<accession>A0A3N0BUS5</accession>
<evidence type="ECO:0000313" key="2">
    <source>
        <dbReference type="Proteomes" id="UP000273807"/>
    </source>
</evidence>
<dbReference type="RefSeq" id="WP_123255868.1">
    <property type="nucleotide sequence ID" value="NZ_RBED01000110.1"/>
</dbReference>
<keyword evidence="2" id="KW-1185">Reference proteome</keyword>
<dbReference type="Proteomes" id="UP000273807">
    <property type="component" value="Unassembled WGS sequence"/>
</dbReference>
<proteinExistence type="predicted"/>
<organism evidence="1 2">
    <name type="scientific">Arthrobacter oryzae</name>
    <dbReference type="NCBI Taxonomy" id="409290"/>
    <lineage>
        <taxon>Bacteria</taxon>
        <taxon>Bacillati</taxon>
        <taxon>Actinomycetota</taxon>
        <taxon>Actinomycetes</taxon>
        <taxon>Micrococcales</taxon>
        <taxon>Micrococcaceae</taxon>
        <taxon>Arthrobacter</taxon>
    </lineage>
</organism>
<dbReference type="Pfam" id="PF17645">
    <property type="entry name" value="Amdase"/>
    <property type="match status" value="1"/>
</dbReference>
<name>A0A3N0BUS5_9MICC</name>
<dbReference type="OrthoDB" id="6836758at2"/>
<dbReference type="EMBL" id="RBED01000110">
    <property type="protein sequence ID" value="RNL53048.1"/>
    <property type="molecule type" value="Genomic_DNA"/>
</dbReference>
<reference evidence="1 2" key="1">
    <citation type="submission" date="2018-10" db="EMBL/GenBank/DDBJ databases">
        <title>Genome sequencing of Arthrobacter oryzae TNB02.</title>
        <authorList>
            <person name="Cho Y.-J."/>
            <person name="Cho A."/>
            <person name="Kim O.-S."/>
        </authorList>
    </citation>
    <scope>NUCLEOTIDE SEQUENCE [LARGE SCALE GENOMIC DNA]</scope>
    <source>
        <strain evidence="1 2">TNB02</strain>
    </source>
</reference>
<dbReference type="PANTHER" id="PTHR40267:SF1">
    <property type="entry name" value="BLR3294 PROTEIN"/>
    <property type="match status" value="1"/>
</dbReference>
<sequence>MPSATRPTRIGMIVPSSNTCLEPQSYRILGERDDVTIHFARIPVTRIALDKSSDKQFDAAVMGSAAELLATADVDVIAWNGTSGSWLGADHDRQLAAEIKDATGIPATTSTLAYLEAFKSFGTERIGLFTPYTEDVNLAIMAAYEREGIKTIGHRALGLSDNESFARVTDDEMRPGSHELAAAAPDAVIYLCTNLYGANMAAEVEAGTGVPVLDSVAVTLWHCLKISGSPLLAPRWGRLLGNAS</sequence>
<dbReference type="PIRSF" id="PIRSF015736">
    <property type="entry name" value="MI"/>
    <property type="match status" value="1"/>
</dbReference>
<evidence type="ECO:0000313" key="1">
    <source>
        <dbReference type="EMBL" id="RNL53048.1"/>
    </source>
</evidence>
<protein>
    <submittedName>
        <fullName evidence="1">Asp/Glu racemase</fullName>
    </submittedName>
</protein>
<dbReference type="PANTHER" id="PTHR40267">
    <property type="entry name" value="BLR3294 PROTEIN"/>
    <property type="match status" value="1"/>
</dbReference>
<dbReference type="Gene3D" id="3.40.50.12500">
    <property type="match status" value="1"/>
</dbReference>
<comment type="caution">
    <text evidence="1">The sequence shown here is derived from an EMBL/GenBank/DDBJ whole genome shotgun (WGS) entry which is preliminary data.</text>
</comment>
<gene>
    <name evidence="1" type="ORF">D7003_13050</name>
</gene>
<dbReference type="AlphaFoldDB" id="A0A3N0BUS5"/>
<dbReference type="InterPro" id="IPR053714">
    <property type="entry name" value="Iso_Racemase_Enz_sf"/>
</dbReference>